<dbReference type="EMBL" id="JAUSRB010000002">
    <property type="protein sequence ID" value="MDP9863266.1"/>
    <property type="molecule type" value="Genomic_DNA"/>
</dbReference>
<sequence>MDKITASQLGEFIETRQLKKLSQSEQFEAFAAHCVVSAEYDDAFEPEDLRTGGGNDLGFDAVALIVNGDLVEDVEEIRDLKDRNNYLQARIIIVQARTTSGFTGTTITDLADNICDFFAETPTLPMNADVLAFKQLIDELYKHSTSFRRGAPDLVIRYVTTGTWDEDPHLRAKLNGAIKRLKSLNLFEEVSFSCFGAKEIQALYRQSENSVEASFDFPNSIVLPDIEGVEGAHIGIVKSSEYLKLITDSAGNIRRSLFYDNVRDFQDYNEVNRGIRETLASPEKRDRFVVLNNGITIVAREIQTTRNTFTLRDYQIVNGCQTSHVVFDERDNLGDSVYLSIKVIVTRDEDVASTITAATNKQTQVSDEDLQALENFQKELEDFFVAHPVEHKLYYERRSKQYASVSGLEKTRIITRPQLVRAYAAMFLDEPWRAGRYYRELQKIRKDEIFAEGDNPYPYYAAAVAYYRLDYFFRNPYVPTKYKPARYQLLMAIRHLIHGSTKAPTKKRDLEKYCERITDVLWDPTEGLNLVAQLLPLVDEAVTETEADGILDRDTVRTQTFTDLIAKKVNQLRAS</sequence>
<keyword evidence="3" id="KW-1185">Reference proteome</keyword>
<reference evidence="2 3" key="1">
    <citation type="submission" date="2023-07" db="EMBL/GenBank/DDBJ databases">
        <title>Sequencing the genomes of 1000 actinobacteria strains.</title>
        <authorList>
            <person name="Klenk H.-P."/>
        </authorList>
    </citation>
    <scope>NUCLEOTIDE SEQUENCE [LARGE SCALE GENOMIC DNA]</scope>
    <source>
        <strain evidence="2 3">DSM 44109</strain>
    </source>
</reference>
<dbReference type="RefSeq" id="WP_306859999.1">
    <property type="nucleotide sequence ID" value="NZ_JAUSRB010000002.1"/>
</dbReference>
<organism evidence="2 3">
    <name type="scientific">Streptosporangium brasiliense</name>
    <dbReference type="NCBI Taxonomy" id="47480"/>
    <lineage>
        <taxon>Bacteria</taxon>
        <taxon>Bacillati</taxon>
        <taxon>Actinomycetota</taxon>
        <taxon>Actinomycetes</taxon>
        <taxon>Streptosporangiales</taxon>
        <taxon>Streptosporangiaceae</taxon>
        <taxon>Streptosporangium</taxon>
    </lineage>
</organism>
<dbReference type="InterPro" id="IPR018891">
    <property type="entry name" value="AIPR_C"/>
</dbReference>
<name>A0ABT9R207_9ACTN</name>
<evidence type="ECO:0000313" key="3">
    <source>
        <dbReference type="Proteomes" id="UP001230426"/>
    </source>
</evidence>
<dbReference type="Proteomes" id="UP001230426">
    <property type="component" value="Unassembled WGS sequence"/>
</dbReference>
<gene>
    <name evidence="2" type="ORF">J2S55_002532</name>
</gene>
<evidence type="ECO:0000313" key="2">
    <source>
        <dbReference type="EMBL" id="MDP9863266.1"/>
    </source>
</evidence>
<accession>A0ABT9R207</accession>
<proteinExistence type="predicted"/>
<evidence type="ECO:0000259" key="1">
    <source>
        <dbReference type="Pfam" id="PF10592"/>
    </source>
</evidence>
<comment type="caution">
    <text evidence="2">The sequence shown here is derived from an EMBL/GenBank/DDBJ whole genome shotgun (WGS) entry which is preliminary data.</text>
</comment>
<feature type="domain" description="Abortive phage infection protein C-terminal" evidence="1">
    <location>
        <begin position="258"/>
        <end position="519"/>
    </location>
</feature>
<protein>
    <recommendedName>
        <fullName evidence="1">Abortive phage infection protein C-terminal domain-containing protein</fullName>
    </recommendedName>
</protein>
<dbReference type="Pfam" id="PF10592">
    <property type="entry name" value="AIPR"/>
    <property type="match status" value="1"/>
</dbReference>